<evidence type="ECO:0000313" key="3">
    <source>
        <dbReference type="Proteomes" id="UP000683925"/>
    </source>
</evidence>
<feature type="compositionally biased region" description="Basic and acidic residues" evidence="1">
    <location>
        <begin position="88"/>
        <end position="98"/>
    </location>
</feature>
<organism evidence="2 3">
    <name type="scientific">Paramecium octaurelia</name>
    <dbReference type="NCBI Taxonomy" id="43137"/>
    <lineage>
        <taxon>Eukaryota</taxon>
        <taxon>Sar</taxon>
        <taxon>Alveolata</taxon>
        <taxon>Ciliophora</taxon>
        <taxon>Intramacronucleata</taxon>
        <taxon>Oligohymenophorea</taxon>
        <taxon>Peniculida</taxon>
        <taxon>Parameciidae</taxon>
        <taxon>Paramecium</taxon>
    </lineage>
</organism>
<feature type="region of interest" description="Disordered" evidence="1">
    <location>
        <begin position="71"/>
        <end position="109"/>
    </location>
</feature>
<accession>A0A8S1TMA5</accession>
<comment type="caution">
    <text evidence="2">The sequence shown here is derived from an EMBL/GenBank/DDBJ whole genome shotgun (WGS) entry which is preliminary data.</text>
</comment>
<evidence type="ECO:0000256" key="1">
    <source>
        <dbReference type="SAM" id="MobiDB-lite"/>
    </source>
</evidence>
<dbReference type="EMBL" id="CAJJDP010000028">
    <property type="protein sequence ID" value="CAD8154025.1"/>
    <property type="molecule type" value="Genomic_DNA"/>
</dbReference>
<reference evidence="2" key="1">
    <citation type="submission" date="2021-01" db="EMBL/GenBank/DDBJ databases">
        <authorList>
            <consortium name="Genoscope - CEA"/>
            <person name="William W."/>
        </authorList>
    </citation>
    <scope>NUCLEOTIDE SEQUENCE</scope>
</reference>
<keyword evidence="3" id="KW-1185">Reference proteome</keyword>
<gene>
    <name evidence="2" type="ORF">POCTA_138.1.T0280322</name>
</gene>
<sequence length="119" mass="14765">MLQYEYKIQEFSQNIDEMKKEKNNQRNQLKKTKFQIKLMMNQERVFKIMKRDNNKKSRLKNSQLQKLVKDLEKQEQQQQDISQQTAKQIEDKKKETNHSKQRFRNTKQNYQIQINSKWL</sequence>
<feature type="compositionally biased region" description="Low complexity" evidence="1">
    <location>
        <begin position="76"/>
        <end position="87"/>
    </location>
</feature>
<name>A0A8S1TMA5_PAROT</name>
<dbReference type="AlphaFoldDB" id="A0A8S1TMA5"/>
<evidence type="ECO:0000313" key="2">
    <source>
        <dbReference type="EMBL" id="CAD8154025.1"/>
    </source>
</evidence>
<dbReference type="Proteomes" id="UP000683925">
    <property type="component" value="Unassembled WGS sequence"/>
</dbReference>
<proteinExistence type="predicted"/>
<protein>
    <submittedName>
        <fullName evidence="2">Uncharacterized protein</fullName>
    </submittedName>
</protein>